<dbReference type="AlphaFoldDB" id="A0A1G5SDI0"/>
<proteinExistence type="predicted"/>
<sequence length="58" mass="6772">MMIYDSYNQAIKELTYEVLEAVVSFDEDYHVRRNTVLSVNKNSADNCFYKHIVTPAPK</sequence>
<evidence type="ECO:0000313" key="1">
    <source>
        <dbReference type="EMBL" id="SCZ85047.1"/>
    </source>
</evidence>
<evidence type="ECO:0000313" key="2">
    <source>
        <dbReference type="Proteomes" id="UP000198729"/>
    </source>
</evidence>
<dbReference type="Proteomes" id="UP000198729">
    <property type="component" value="Unassembled WGS sequence"/>
</dbReference>
<accession>A0A1G5SDI0</accession>
<organism evidence="1 2">
    <name type="scientific">Nitrosomonas mobilis</name>
    <dbReference type="NCBI Taxonomy" id="51642"/>
    <lineage>
        <taxon>Bacteria</taxon>
        <taxon>Pseudomonadati</taxon>
        <taxon>Pseudomonadota</taxon>
        <taxon>Betaproteobacteria</taxon>
        <taxon>Nitrosomonadales</taxon>
        <taxon>Nitrosomonadaceae</taxon>
        <taxon>Nitrosomonas</taxon>
    </lineage>
</organism>
<reference evidence="1 2" key="1">
    <citation type="submission" date="2016-10" db="EMBL/GenBank/DDBJ databases">
        <authorList>
            <person name="de Groot N.N."/>
        </authorList>
    </citation>
    <scope>NUCLEOTIDE SEQUENCE [LARGE SCALE GENOMIC DNA]</scope>
    <source>
        <strain evidence="1">1</strain>
    </source>
</reference>
<protein>
    <submittedName>
        <fullName evidence="1">Uncharacterized protein</fullName>
    </submittedName>
</protein>
<gene>
    <name evidence="1" type="ORF">NSMM_330067</name>
</gene>
<name>A0A1G5SDI0_9PROT</name>
<keyword evidence="2" id="KW-1185">Reference proteome</keyword>
<dbReference type="EMBL" id="FMWO01000040">
    <property type="protein sequence ID" value="SCZ85047.1"/>
    <property type="molecule type" value="Genomic_DNA"/>
</dbReference>